<dbReference type="AlphaFoldDB" id="A0AAU7CAW9"/>
<organism evidence="2">
    <name type="scientific">Singulisphaera sp. Ch08</name>
    <dbReference type="NCBI Taxonomy" id="3120278"/>
    <lineage>
        <taxon>Bacteria</taxon>
        <taxon>Pseudomonadati</taxon>
        <taxon>Planctomycetota</taxon>
        <taxon>Planctomycetia</taxon>
        <taxon>Isosphaerales</taxon>
        <taxon>Isosphaeraceae</taxon>
        <taxon>Singulisphaera</taxon>
    </lineage>
</organism>
<evidence type="ECO:0000313" key="2">
    <source>
        <dbReference type="EMBL" id="XBH02292.1"/>
    </source>
</evidence>
<dbReference type="EMBL" id="CP155447">
    <property type="protein sequence ID" value="XBH02292.1"/>
    <property type="molecule type" value="Genomic_DNA"/>
</dbReference>
<accession>A0AAU7CAW9</accession>
<gene>
    <name evidence="2" type="ORF">V5E97_28740</name>
</gene>
<name>A0AAU7CAW9_9BACT</name>
<dbReference type="RefSeq" id="WP_406695034.1">
    <property type="nucleotide sequence ID" value="NZ_CP155447.1"/>
</dbReference>
<reference evidence="2" key="1">
    <citation type="submission" date="2024-05" db="EMBL/GenBank/DDBJ databases">
        <title>Planctomycetes of the genus Singulisphaera possess chitinolytic capabilities.</title>
        <authorList>
            <person name="Ivanova A."/>
        </authorList>
    </citation>
    <scope>NUCLEOTIDE SEQUENCE</scope>
    <source>
        <strain evidence="2">Ch08T</strain>
    </source>
</reference>
<evidence type="ECO:0000256" key="1">
    <source>
        <dbReference type="SAM" id="MobiDB-lite"/>
    </source>
</evidence>
<feature type="region of interest" description="Disordered" evidence="1">
    <location>
        <begin position="1"/>
        <end position="27"/>
    </location>
</feature>
<sequence length="146" mass="16255">MGEQPNDQSEGVPLRLDPKADSAAPSLPAFLARPEGAPVYHGFPLLEQSRSDDGWCFGTISEPNCSEGRDWGDAFVVAPDGTRAGVVWQVGDPVLEVMIDPEVDRWGVYQVGVAHQVHDEQELVTQLQLWLPEFRRLHGNWRAERP</sequence>
<protein>
    <submittedName>
        <fullName evidence="2">Uncharacterized protein</fullName>
    </submittedName>
</protein>
<proteinExistence type="predicted"/>